<evidence type="ECO:0000256" key="2">
    <source>
        <dbReference type="ARBA" id="ARBA00022490"/>
    </source>
</evidence>
<feature type="compositionally biased region" description="Basic and acidic residues" evidence="7">
    <location>
        <begin position="1"/>
        <end position="11"/>
    </location>
</feature>
<dbReference type="Pfam" id="PF17779">
    <property type="entry name" value="WHD_NOD2"/>
    <property type="match status" value="1"/>
</dbReference>
<dbReference type="Gene3D" id="3.40.50.300">
    <property type="entry name" value="P-loop containing nucleotide triphosphate hydrolases"/>
    <property type="match status" value="1"/>
</dbReference>
<feature type="region of interest" description="Disordered" evidence="7">
    <location>
        <begin position="81"/>
        <end position="100"/>
    </location>
</feature>
<dbReference type="SMART" id="SM00368">
    <property type="entry name" value="LRR_RI"/>
    <property type="match status" value="3"/>
</dbReference>
<dbReference type="OrthoDB" id="120976at2759"/>
<dbReference type="InterPro" id="IPR041267">
    <property type="entry name" value="NLRP_HD2"/>
</dbReference>
<dbReference type="FunFam" id="3.40.50.300:FF:000210">
    <property type="entry name" value="Si:dkey-16p6.1"/>
    <property type="match status" value="1"/>
</dbReference>
<keyword evidence="5" id="KW-0547">Nucleotide-binding</keyword>
<dbReference type="GeneID" id="113114952"/>
<dbReference type="Pfam" id="PF13516">
    <property type="entry name" value="LRR_6"/>
    <property type="match status" value="3"/>
</dbReference>
<evidence type="ECO:0000313" key="10">
    <source>
        <dbReference type="RefSeq" id="XP_026137867.1"/>
    </source>
</evidence>
<protein>
    <submittedName>
        <fullName evidence="10">NACHT, LRR and PYD domains-containing protein 3-like</fullName>
    </submittedName>
</protein>
<dbReference type="PROSITE" id="PS50837">
    <property type="entry name" value="NACHT"/>
    <property type="match status" value="1"/>
</dbReference>
<evidence type="ECO:0000256" key="1">
    <source>
        <dbReference type="ARBA" id="ARBA00004496"/>
    </source>
</evidence>
<accession>A0A6P6QWU1</accession>
<evidence type="ECO:0000256" key="3">
    <source>
        <dbReference type="ARBA" id="ARBA00022614"/>
    </source>
</evidence>
<keyword evidence="3" id="KW-0433">Leucine-rich repeat</keyword>
<dbReference type="AlphaFoldDB" id="A0A6P6QWU1"/>
<sequence length="824" mass="93172">MDPPNHFEHGDCPAFRQKRSDSPEPSCVSMSSDTSKDLPFSVFKVDSDSQSRQKRSDSPEPSCVSMSSDTSKDLPFSVFKVDSDSRSRKKRPNSLESSYMFKKSDTSKHVLCAKSETGSTCDHSNKLKNKLRKKFQHMHEGIAKQGNAALLNEIYTELYITEGENGETASSSKREETEDTPINSNDIFKFLPGQDRPIRTVLTKGVAGIGKTVSVQKFILDWAEGKANQDVHFIFSLPFRELNLLKNQAFNLQDLLQLFMGTKQLEISPNEGKFIFIFDGLDECRLGLDFHNSVRLCDVTESASVDVLLTNLIVGNLLPSALIWITSRPAAADLIPSECVHRVTEVRGFNDPQKDEYFRKRISDQILAKKIISHLKSSRSLYIMCHIPVFCWISATVLEKMLSQAESGEIPKTLTQMFTHFLIIQTNIKHEKDYEKKVNSEDLILKLGKLAFQKLTEGNLLFYEEDLRECGIDVIEASVYSGLCTCREDLHQRRVYSFVHLTIQEHLAALYVHHSFTKNNINVFNVTVPTYETKNEQILIFDLHQKAVDEAVYSKTGHLDLFLSFLLGFSLDSNQSLLEGLLMQTESRFRGICCFHNLEETVKYIRKKIEEHPTPDKFINLFHCLNDMGDYSLLDKMLCYLSSKSLLKTLSSLQWSALIFVLLTSENLGVFKFKNFASVKDPEQRLQILLKLLPVIEASTSVQLAECELTEESCVPLAKALCSEASCVIEVNLSENTLKDEGVKFISKGLQNPHCKLEILSLRNCDITNEGCTFLNSVLKSKSTQLRELDLSENKLGASGLKLLCGALLSPHCKLEKLKNQHPF</sequence>
<dbReference type="SUPFAM" id="SSF52540">
    <property type="entry name" value="P-loop containing nucleoside triphosphate hydrolases"/>
    <property type="match status" value="1"/>
</dbReference>
<dbReference type="GO" id="GO:0005737">
    <property type="term" value="C:cytoplasm"/>
    <property type="evidence" value="ECO:0007669"/>
    <property type="project" value="UniProtKB-SubCell"/>
</dbReference>
<keyword evidence="4" id="KW-0677">Repeat</keyword>
<comment type="subcellular location">
    <subcellularLocation>
        <location evidence="1">Cytoplasm</location>
    </subcellularLocation>
</comment>
<evidence type="ECO:0000256" key="6">
    <source>
        <dbReference type="ARBA" id="ARBA00022840"/>
    </source>
</evidence>
<dbReference type="Pfam" id="PF05729">
    <property type="entry name" value="NACHT"/>
    <property type="match status" value="1"/>
</dbReference>
<dbReference type="SMART" id="SM01288">
    <property type="entry name" value="FISNA"/>
    <property type="match status" value="1"/>
</dbReference>
<dbReference type="InterPro" id="IPR027417">
    <property type="entry name" value="P-loop_NTPase"/>
</dbReference>
<feature type="region of interest" description="Disordered" evidence="7">
    <location>
        <begin position="1"/>
        <end position="70"/>
    </location>
</feature>
<dbReference type="InterPro" id="IPR051261">
    <property type="entry name" value="NLR"/>
</dbReference>
<dbReference type="InterPro" id="IPR041075">
    <property type="entry name" value="NOD1/2_WH"/>
</dbReference>
<keyword evidence="2" id="KW-0963">Cytoplasm</keyword>
<dbReference type="Pfam" id="PF17776">
    <property type="entry name" value="NLRC4_HD2"/>
    <property type="match status" value="1"/>
</dbReference>
<organism evidence="9 10">
    <name type="scientific">Carassius auratus</name>
    <name type="common">Goldfish</name>
    <dbReference type="NCBI Taxonomy" id="7957"/>
    <lineage>
        <taxon>Eukaryota</taxon>
        <taxon>Metazoa</taxon>
        <taxon>Chordata</taxon>
        <taxon>Craniata</taxon>
        <taxon>Vertebrata</taxon>
        <taxon>Euteleostomi</taxon>
        <taxon>Actinopterygii</taxon>
        <taxon>Neopterygii</taxon>
        <taxon>Teleostei</taxon>
        <taxon>Ostariophysi</taxon>
        <taxon>Cypriniformes</taxon>
        <taxon>Cyprinidae</taxon>
        <taxon>Cyprininae</taxon>
        <taxon>Carassius</taxon>
    </lineage>
</organism>
<keyword evidence="9" id="KW-1185">Reference proteome</keyword>
<dbReference type="InterPro" id="IPR032675">
    <property type="entry name" value="LRR_dom_sf"/>
</dbReference>
<keyword evidence="6" id="KW-0067">ATP-binding</keyword>
<evidence type="ECO:0000256" key="5">
    <source>
        <dbReference type="ARBA" id="ARBA00022741"/>
    </source>
</evidence>
<name>A0A6P6QWU1_CARAU</name>
<dbReference type="GO" id="GO:0005524">
    <property type="term" value="F:ATP binding"/>
    <property type="evidence" value="ECO:0007669"/>
    <property type="project" value="UniProtKB-KW"/>
</dbReference>
<proteinExistence type="predicted"/>
<dbReference type="InterPro" id="IPR007111">
    <property type="entry name" value="NACHT_NTPase"/>
</dbReference>
<dbReference type="InterPro" id="IPR029495">
    <property type="entry name" value="NACHT-assoc"/>
</dbReference>
<dbReference type="Proteomes" id="UP000515129">
    <property type="component" value="Chromosome 15"/>
</dbReference>
<evidence type="ECO:0000313" key="9">
    <source>
        <dbReference type="Proteomes" id="UP000515129"/>
    </source>
</evidence>
<reference evidence="10" key="1">
    <citation type="submission" date="2025-08" db="UniProtKB">
        <authorList>
            <consortium name="RefSeq"/>
        </authorList>
    </citation>
    <scope>IDENTIFICATION</scope>
    <source>
        <strain evidence="10">Wakin</strain>
        <tissue evidence="10">Muscle</tissue>
    </source>
</reference>
<evidence type="ECO:0000256" key="7">
    <source>
        <dbReference type="SAM" id="MobiDB-lite"/>
    </source>
</evidence>
<dbReference type="SUPFAM" id="SSF52047">
    <property type="entry name" value="RNI-like"/>
    <property type="match status" value="1"/>
</dbReference>
<evidence type="ECO:0000259" key="8">
    <source>
        <dbReference type="PROSITE" id="PS50837"/>
    </source>
</evidence>
<dbReference type="KEGG" id="caua:113114952"/>
<gene>
    <name evidence="10" type="primary">LOC113114952</name>
</gene>
<dbReference type="InterPro" id="IPR001611">
    <property type="entry name" value="Leu-rich_rpt"/>
</dbReference>
<dbReference type="Pfam" id="PF14484">
    <property type="entry name" value="FISNA"/>
    <property type="match status" value="1"/>
</dbReference>
<evidence type="ECO:0000256" key="4">
    <source>
        <dbReference type="ARBA" id="ARBA00022737"/>
    </source>
</evidence>
<feature type="compositionally biased region" description="Basic and acidic residues" evidence="7">
    <location>
        <begin position="45"/>
        <end position="58"/>
    </location>
</feature>
<dbReference type="Gene3D" id="3.80.10.10">
    <property type="entry name" value="Ribonuclease Inhibitor"/>
    <property type="match status" value="1"/>
</dbReference>
<feature type="domain" description="NACHT" evidence="8">
    <location>
        <begin position="199"/>
        <end position="331"/>
    </location>
</feature>
<dbReference type="PANTHER" id="PTHR24106">
    <property type="entry name" value="NACHT, LRR AND CARD DOMAINS-CONTAINING"/>
    <property type="match status" value="1"/>
</dbReference>
<dbReference type="RefSeq" id="XP_026137867.1">
    <property type="nucleotide sequence ID" value="XM_026282082.1"/>
</dbReference>